<gene>
    <name evidence="1" type="ORF">C1645_744631</name>
</gene>
<evidence type="ECO:0000313" key="1">
    <source>
        <dbReference type="EMBL" id="RIA81296.1"/>
    </source>
</evidence>
<dbReference type="AlphaFoldDB" id="A0A397S970"/>
<accession>A0A397S970</accession>
<protein>
    <submittedName>
        <fullName evidence="1">Uncharacterized protein</fullName>
    </submittedName>
</protein>
<name>A0A397S970_9GLOM</name>
<reference evidence="1 2" key="1">
    <citation type="submission" date="2018-06" db="EMBL/GenBank/DDBJ databases">
        <title>Comparative genomics reveals the genomic features of Rhizophagus irregularis, R. cerebriforme, R. diaphanum and Gigaspora rosea, and their symbiotic lifestyle signature.</title>
        <authorList>
            <person name="Morin E."/>
            <person name="San Clemente H."/>
            <person name="Chen E.C.H."/>
            <person name="De La Providencia I."/>
            <person name="Hainaut M."/>
            <person name="Kuo A."/>
            <person name="Kohler A."/>
            <person name="Murat C."/>
            <person name="Tang N."/>
            <person name="Roy S."/>
            <person name="Loubradou J."/>
            <person name="Henrissat B."/>
            <person name="Grigoriev I.V."/>
            <person name="Corradi N."/>
            <person name="Roux C."/>
            <person name="Martin F.M."/>
        </authorList>
    </citation>
    <scope>NUCLEOTIDE SEQUENCE [LARGE SCALE GENOMIC DNA]</scope>
    <source>
        <strain evidence="1 2">DAOM 227022</strain>
    </source>
</reference>
<dbReference type="EMBL" id="QKYT01000817">
    <property type="protein sequence ID" value="RIA81296.1"/>
    <property type="molecule type" value="Genomic_DNA"/>
</dbReference>
<sequence length="148" mass="17512">MYSDRWRDILKPLKSKQKNFSEFEHLTLRKALKETSLLKDDNMTHLVDMMIKQNSITEDILILMNKLLEKLENKNILSDYRDWISYFCSAVQGNLNANVWLKVQFAIYRKVKNGRINYTDSEKASTLELEKVLKGVNMLLCDYEMLIL</sequence>
<evidence type="ECO:0000313" key="2">
    <source>
        <dbReference type="Proteomes" id="UP000265703"/>
    </source>
</evidence>
<dbReference type="OrthoDB" id="2143914at2759"/>
<keyword evidence="2" id="KW-1185">Reference proteome</keyword>
<organism evidence="1 2">
    <name type="scientific">Glomus cerebriforme</name>
    <dbReference type="NCBI Taxonomy" id="658196"/>
    <lineage>
        <taxon>Eukaryota</taxon>
        <taxon>Fungi</taxon>
        <taxon>Fungi incertae sedis</taxon>
        <taxon>Mucoromycota</taxon>
        <taxon>Glomeromycotina</taxon>
        <taxon>Glomeromycetes</taxon>
        <taxon>Glomerales</taxon>
        <taxon>Glomeraceae</taxon>
        <taxon>Glomus</taxon>
    </lineage>
</organism>
<dbReference type="Proteomes" id="UP000265703">
    <property type="component" value="Unassembled WGS sequence"/>
</dbReference>
<proteinExistence type="predicted"/>
<comment type="caution">
    <text evidence="1">The sequence shown here is derived from an EMBL/GenBank/DDBJ whole genome shotgun (WGS) entry which is preliminary data.</text>
</comment>